<dbReference type="InterPro" id="IPR015667">
    <property type="entry name" value="Telethonin"/>
</dbReference>
<keyword evidence="2" id="KW-1185">Reference proteome</keyword>
<name>A0ABD1JAS1_9TELE</name>
<dbReference type="PANTHER" id="PTHR15143:SF0">
    <property type="entry name" value="TELETHONIN"/>
    <property type="match status" value="1"/>
</dbReference>
<organism evidence="1 2">
    <name type="scientific">Coilia grayii</name>
    <name type="common">Gray's grenadier anchovy</name>
    <dbReference type="NCBI Taxonomy" id="363190"/>
    <lineage>
        <taxon>Eukaryota</taxon>
        <taxon>Metazoa</taxon>
        <taxon>Chordata</taxon>
        <taxon>Craniata</taxon>
        <taxon>Vertebrata</taxon>
        <taxon>Euteleostomi</taxon>
        <taxon>Actinopterygii</taxon>
        <taxon>Neopterygii</taxon>
        <taxon>Teleostei</taxon>
        <taxon>Clupei</taxon>
        <taxon>Clupeiformes</taxon>
        <taxon>Clupeoidei</taxon>
        <taxon>Engraulidae</taxon>
        <taxon>Coilinae</taxon>
        <taxon>Coilia</taxon>
    </lineage>
</organism>
<dbReference type="Gene3D" id="2.20.160.10">
    <property type="entry name" value="titin domain like"/>
    <property type="match status" value="1"/>
</dbReference>
<protein>
    <submittedName>
        <fullName evidence="1">Uncharacterized protein</fullName>
    </submittedName>
</protein>
<evidence type="ECO:0000313" key="2">
    <source>
        <dbReference type="Proteomes" id="UP001591681"/>
    </source>
</evidence>
<proteinExistence type="predicted"/>
<dbReference type="Proteomes" id="UP001591681">
    <property type="component" value="Unassembled WGS sequence"/>
</dbReference>
<dbReference type="AlphaFoldDB" id="A0ABD1JAS1"/>
<dbReference type="EMBL" id="JBHFQA010000017">
    <property type="protein sequence ID" value="KAL2084290.1"/>
    <property type="molecule type" value="Genomic_DNA"/>
</dbReference>
<reference evidence="1 2" key="1">
    <citation type="submission" date="2024-09" db="EMBL/GenBank/DDBJ databases">
        <title>A chromosome-level genome assembly of Gray's grenadier anchovy, Coilia grayii.</title>
        <authorList>
            <person name="Fu Z."/>
        </authorList>
    </citation>
    <scope>NUCLEOTIDE SEQUENCE [LARGE SCALE GENOMIC DNA]</scope>
    <source>
        <strain evidence="1">G4</strain>
        <tissue evidence="1">Muscle</tissue>
    </source>
</reference>
<accession>A0ABD1JAS1</accession>
<dbReference type="InterPro" id="IPR023111">
    <property type="entry name" value="Titin-like_dom_sf"/>
</dbReference>
<dbReference type="Pfam" id="PF09470">
    <property type="entry name" value="Telethonin"/>
    <property type="match status" value="1"/>
</dbReference>
<dbReference type="PANTHER" id="PTHR15143">
    <property type="entry name" value="TELETHONIN"/>
    <property type="match status" value="1"/>
</dbReference>
<evidence type="ECO:0000313" key="1">
    <source>
        <dbReference type="EMBL" id="KAL2084290.1"/>
    </source>
</evidence>
<gene>
    <name evidence="1" type="ORF">ACEWY4_019808</name>
</gene>
<sequence length="165" mass="19434">MHCLSRNPRTYLVNSYSDLKEKNEERREGYDATWLDVVMETRPELNVGLIENNTSRRESYEQQQWVHFVVRRNLDQTLRIGRYGEKLCKYQQPYKNVLPLPIFVPRNIAQQNDLNQMPAEDRSFELFNTELLTGVCADKKDLSQISKDMPPIIQPGRVDFRASRA</sequence>
<comment type="caution">
    <text evidence="1">The sequence shown here is derived from an EMBL/GenBank/DDBJ whole genome shotgun (WGS) entry which is preliminary data.</text>
</comment>